<reference evidence="3 4" key="1">
    <citation type="submission" date="2018-01" db="EMBL/GenBank/DDBJ databases">
        <title>The whole genome sequencing and assembly of Paenibacillus chitinolyticus KCCM 41400 strain.</title>
        <authorList>
            <person name="Kim J.-Y."/>
            <person name="Park M.-K."/>
            <person name="Lee Y.-J."/>
            <person name="Yi H."/>
            <person name="Bahn Y.-S."/>
            <person name="Kim J.F."/>
            <person name="Lee D.-W."/>
        </authorList>
    </citation>
    <scope>NUCLEOTIDE SEQUENCE [LARGE SCALE GENOMIC DNA]</scope>
    <source>
        <strain evidence="3 4">KCCM 41400</strain>
    </source>
</reference>
<dbReference type="Proteomes" id="UP000288943">
    <property type="component" value="Chromosome"/>
</dbReference>
<keyword evidence="5" id="KW-1185">Reference proteome</keyword>
<dbReference type="EMBL" id="JAMDMJ010000039">
    <property type="protein sequence ID" value="MCY9599078.1"/>
    <property type="molecule type" value="Genomic_DNA"/>
</dbReference>
<dbReference type="NCBIfam" id="TIGR00277">
    <property type="entry name" value="HDIG"/>
    <property type="match status" value="1"/>
</dbReference>
<sequence>MRIHISDLQVGDRLTRDTFNSIGLNILSADTKVDEFDILKLNKHQIEYVDIEERLRPGHEAQTETAVTAELSKQEESFHTAIGGIKDLFESAVRTGKLSDTVVEQYYTPLISNVREEKDVVNLLLCLDSRDDYTYQHSVQVGLISYFISTWLGKSEEEAKQIGKAGYLHDIGKCRISFDILQKPGKLTNEEYAEMQKHTVYGYEIIRNSIADELSALVALQHHERLNGKGYPLGKTGEAIHPAAKIVAVADVYSAMINNRSYQSKRDLLYVLKELHKMSFGELDPQAVHVFIANMIPNFIGKKATLSNGQSGTIVMTFPNDYFRPLIQIDDAEDTFIDLTQRTDLEIQSITV</sequence>
<evidence type="ECO:0000313" key="2">
    <source>
        <dbReference type="EMBL" id="MCY9599078.1"/>
    </source>
</evidence>
<dbReference type="EMBL" id="CP026520">
    <property type="protein sequence ID" value="QAV17674.1"/>
    <property type="molecule type" value="Genomic_DNA"/>
</dbReference>
<evidence type="ECO:0000313" key="5">
    <source>
        <dbReference type="Proteomes" id="UP001527202"/>
    </source>
</evidence>
<dbReference type="PROSITE" id="PS51832">
    <property type="entry name" value="HD_GYP"/>
    <property type="match status" value="1"/>
</dbReference>
<feature type="domain" description="HD-GYP" evidence="1">
    <location>
        <begin position="112"/>
        <end position="307"/>
    </location>
</feature>
<dbReference type="GeneID" id="95374823"/>
<gene>
    <name evidence="2" type="ORF">M5X16_25295</name>
    <name evidence="3" type="ORF">PC41400_08370</name>
</gene>
<organism evidence="3 4">
    <name type="scientific">Paenibacillus chitinolyticus</name>
    <dbReference type="NCBI Taxonomy" id="79263"/>
    <lineage>
        <taxon>Bacteria</taxon>
        <taxon>Bacillati</taxon>
        <taxon>Bacillota</taxon>
        <taxon>Bacilli</taxon>
        <taxon>Bacillales</taxon>
        <taxon>Paenibacillaceae</taxon>
        <taxon>Paenibacillus</taxon>
    </lineage>
</organism>
<dbReference type="AlphaFoldDB" id="A0A410WTL1"/>
<evidence type="ECO:0000313" key="3">
    <source>
        <dbReference type="EMBL" id="QAV17674.1"/>
    </source>
</evidence>
<dbReference type="SUPFAM" id="SSF109604">
    <property type="entry name" value="HD-domain/PDEase-like"/>
    <property type="match status" value="1"/>
</dbReference>
<dbReference type="SMART" id="SM00471">
    <property type="entry name" value="HDc"/>
    <property type="match status" value="1"/>
</dbReference>
<reference evidence="2 5" key="2">
    <citation type="submission" date="2022-05" db="EMBL/GenBank/DDBJ databases">
        <title>Genome Sequencing of Bee-Associated Microbes.</title>
        <authorList>
            <person name="Dunlap C."/>
        </authorList>
    </citation>
    <scope>NUCLEOTIDE SEQUENCE [LARGE SCALE GENOMIC DNA]</scope>
    <source>
        <strain evidence="2 5">NRRL B-23120</strain>
    </source>
</reference>
<dbReference type="CDD" id="cd00077">
    <property type="entry name" value="HDc"/>
    <property type="match status" value="1"/>
</dbReference>
<dbReference type="Pfam" id="PF13487">
    <property type="entry name" value="HD_5"/>
    <property type="match status" value="1"/>
</dbReference>
<dbReference type="OrthoDB" id="9759601at2"/>
<dbReference type="InterPro" id="IPR037522">
    <property type="entry name" value="HD_GYP_dom"/>
</dbReference>
<proteinExistence type="predicted"/>
<dbReference type="Proteomes" id="UP001527202">
    <property type="component" value="Unassembled WGS sequence"/>
</dbReference>
<dbReference type="InterPro" id="IPR006675">
    <property type="entry name" value="HDIG_dom"/>
</dbReference>
<evidence type="ECO:0000313" key="4">
    <source>
        <dbReference type="Proteomes" id="UP000288943"/>
    </source>
</evidence>
<dbReference type="PANTHER" id="PTHR43155:SF2">
    <property type="entry name" value="CYCLIC DI-GMP PHOSPHODIESTERASE PA4108"/>
    <property type="match status" value="1"/>
</dbReference>
<dbReference type="Gene3D" id="1.10.3210.10">
    <property type="entry name" value="Hypothetical protein af1432"/>
    <property type="match status" value="1"/>
</dbReference>
<protein>
    <submittedName>
        <fullName evidence="3">HD-GYP domain-containing protein</fullName>
    </submittedName>
</protein>
<name>A0A410WTL1_9BACL</name>
<dbReference type="PANTHER" id="PTHR43155">
    <property type="entry name" value="CYCLIC DI-GMP PHOSPHODIESTERASE PA4108-RELATED"/>
    <property type="match status" value="1"/>
</dbReference>
<accession>A0A410WTL1</accession>
<dbReference type="InterPro" id="IPR003607">
    <property type="entry name" value="HD/PDEase_dom"/>
</dbReference>
<dbReference type="RefSeq" id="WP_042229027.1">
    <property type="nucleotide sequence ID" value="NZ_CP026520.1"/>
</dbReference>
<evidence type="ECO:0000259" key="1">
    <source>
        <dbReference type="PROSITE" id="PS51832"/>
    </source>
</evidence>
<dbReference type="KEGG" id="pchi:PC41400_08370"/>